<gene>
    <name evidence="2" type="ORF">JOE58_000489</name>
</gene>
<accession>A0ABS2RQG9</accession>
<evidence type="ECO:0000313" key="3">
    <source>
        <dbReference type="Proteomes" id="UP000746584"/>
    </source>
</evidence>
<feature type="compositionally biased region" description="Basic residues" evidence="1">
    <location>
        <begin position="88"/>
        <end position="97"/>
    </location>
</feature>
<comment type="caution">
    <text evidence="2">The sequence shown here is derived from an EMBL/GenBank/DDBJ whole genome shotgun (WGS) entry which is preliminary data.</text>
</comment>
<keyword evidence="3" id="KW-1185">Reference proteome</keyword>
<dbReference type="EMBL" id="JAFBCG010000001">
    <property type="protein sequence ID" value="MBM7801238.1"/>
    <property type="molecule type" value="Genomic_DNA"/>
</dbReference>
<protein>
    <submittedName>
        <fullName evidence="2">Uncharacterized protein</fullName>
    </submittedName>
</protein>
<sequence>MRSGSPSGISTFHSTCQPVMPCALAASTVTGSTDSMPEYAPASTDGMARMTSARSGACRPIPSRRPKSDRTPSVGRARTPPDTPIEKPRRRPVWPIA</sequence>
<reference evidence="2 3" key="1">
    <citation type="submission" date="2021-01" db="EMBL/GenBank/DDBJ databases">
        <title>Sequencing the genomes of 1000 actinobacteria strains.</title>
        <authorList>
            <person name="Klenk H.-P."/>
        </authorList>
    </citation>
    <scope>NUCLEOTIDE SEQUENCE [LARGE SCALE GENOMIC DNA]</scope>
    <source>
        <strain evidence="2 3">DSM 20542</strain>
    </source>
</reference>
<feature type="region of interest" description="Disordered" evidence="1">
    <location>
        <begin position="28"/>
        <end position="97"/>
    </location>
</feature>
<proteinExistence type="predicted"/>
<organism evidence="2 3">
    <name type="scientific">Curtobacterium luteum</name>
    <dbReference type="NCBI Taxonomy" id="33881"/>
    <lineage>
        <taxon>Bacteria</taxon>
        <taxon>Bacillati</taxon>
        <taxon>Actinomycetota</taxon>
        <taxon>Actinomycetes</taxon>
        <taxon>Micrococcales</taxon>
        <taxon>Microbacteriaceae</taxon>
        <taxon>Curtobacterium</taxon>
    </lineage>
</organism>
<evidence type="ECO:0000256" key="1">
    <source>
        <dbReference type="SAM" id="MobiDB-lite"/>
    </source>
</evidence>
<name>A0ABS2RQG9_9MICO</name>
<dbReference type="Proteomes" id="UP000746584">
    <property type="component" value="Unassembled WGS sequence"/>
</dbReference>
<evidence type="ECO:0000313" key="2">
    <source>
        <dbReference type="EMBL" id="MBM7801238.1"/>
    </source>
</evidence>